<evidence type="ECO:0000313" key="2">
    <source>
        <dbReference type="Proteomes" id="UP000199626"/>
    </source>
</evidence>
<name>A0A1G6CY93_9GAMM</name>
<dbReference type="EMBL" id="FMXN01000007">
    <property type="protein sequence ID" value="SDB37819.1"/>
    <property type="molecule type" value="Genomic_DNA"/>
</dbReference>
<keyword evidence="2" id="KW-1185">Reference proteome</keyword>
<protein>
    <submittedName>
        <fullName evidence="1">Uncharacterized protein</fullName>
    </submittedName>
</protein>
<dbReference type="Proteomes" id="UP000199626">
    <property type="component" value="Unassembled WGS sequence"/>
</dbReference>
<reference evidence="2" key="1">
    <citation type="submission" date="2016-10" db="EMBL/GenBank/DDBJ databases">
        <authorList>
            <person name="Varghese N."/>
            <person name="Submissions S."/>
        </authorList>
    </citation>
    <scope>NUCLEOTIDE SEQUENCE [LARGE SCALE GENOMIC DNA]</scope>
    <source>
        <strain evidence="2">CGMCC 1.10824</strain>
    </source>
</reference>
<accession>A0A1G6CY93</accession>
<proteinExistence type="predicted"/>
<evidence type="ECO:0000313" key="1">
    <source>
        <dbReference type="EMBL" id="SDB37819.1"/>
    </source>
</evidence>
<gene>
    <name evidence="1" type="ORF">SAMN02927930_01454</name>
</gene>
<dbReference type="AlphaFoldDB" id="A0A1G6CY93"/>
<sequence>MKLSMIDAVEMLRSEFAGQECNVRISDYGTRLSFSVYDEQTQTQVWVTDLNEDQVTSVRRFKFIIESVRSTITNTIH</sequence>
<organism evidence="1 2">
    <name type="scientific">Pseudidiomarina indica</name>
    <dbReference type="NCBI Taxonomy" id="1159017"/>
    <lineage>
        <taxon>Bacteria</taxon>
        <taxon>Pseudomonadati</taxon>
        <taxon>Pseudomonadota</taxon>
        <taxon>Gammaproteobacteria</taxon>
        <taxon>Alteromonadales</taxon>
        <taxon>Idiomarinaceae</taxon>
        <taxon>Pseudidiomarina</taxon>
    </lineage>
</organism>